<evidence type="ECO:0000259" key="11">
    <source>
        <dbReference type="Pfam" id="PF17961"/>
    </source>
</evidence>
<dbReference type="InterPro" id="IPR013783">
    <property type="entry name" value="Ig-like_fold"/>
</dbReference>
<dbReference type="Pfam" id="PF17802">
    <property type="entry name" value="SpaA"/>
    <property type="match status" value="1"/>
</dbReference>
<dbReference type="InterPro" id="IPR008966">
    <property type="entry name" value="Adhesion_dom_sf"/>
</dbReference>
<feature type="chain" id="PRO_5044306257" evidence="8">
    <location>
        <begin position="20"/>
        <end position="494"/>
    </location>
</feature>
<name>A0AB34T752_9BIFI</name>
<dbReference type="Gene3D" id="2.60.40.10">
    <property type="entry name" value="Immunoglobulins"/>
    <property type="match status" value="1"/>
</dbReference>
<evidence type="ECO:0000256" key="8">
    <source>
        <dbReference type="SAM" id="SignalP"/>
    </source>
</evidence>
<evidence type="ECO:0000256" key="2">
    <source>
        <dbReference type="ARBA" id="ARBA00022512"/>
    </source>
</evidence>
<sequence length="494" mass="53800">MAIAMIMSTVLFGATRANAAELSENVITSAELSSKTIRPYQTVELKMGFALPNNVANEGDTSTIRLPEGFAFYTAHEFDVTSPQGDVIAHAKIDKQAGTLTLTYTKYVEQHSDITGSIRAAFVLSSNDQQQGTREIILDVNGKKVHVGSIEVKPSEGDNPNELFAKYGYQIRESKQDMMFVLRVNGRSDDLQQVRVTDQLGSAGLEYDRSSFEVLKGNWGLNARGEYELQNVENVTDQIKPQFSADGRGFSMDLGDLPGKGVRVRYKAKVKYAPQHNEQFYNTAKMTAQKGKEPGAKAYVVWQSASGEANGYNYAIKVAKTNEDGSKPLAGAEFSVVRNRSGEQVGTIVTGEDGTGSITGLLRDDYTITETKAPEGYEVTNQSLSVTADDFDASTMTATLCVTNKLKPEEPKPEEPQPEQPKPEQPKPEQPKPEQPKPEQPKSPEPKKPAQQPKQKGTPLASTGSSVLIIVGVAVVLVAAGATTMILMNKRRTK</sequence>
<proteinExistence type="predicted"/>
<dbReference type="Proteomes" id="UP000037239">
    <property type="component" value="Unassembled WGS sequence"/>
</dbReference>
<evidence type="ECO:0000259" key="9">
    <source>
        <dbReference type="Pfam" id="PF05737"/>
    </source>
</evidence>
<dbReference type="SUPFAM" id="SSF49478">
    <property type="entry name" value="Cna protein B-type domain"/>
    <property type="match status" value="1"/>
</dbReference>
<comment type="subcellular location">
    <subcellularLocation>
        <location evidence="1">Secreted</location>
        <location evidence="1">Cell wall</location>
        <topology evidence="1">Peptidoglycan-anchor</topology>
    </subcellularLocation>
</comment>
<keyword evidence="4 8" id="KW-0732">Signal</keyword>
<dbReference type="Gene3D" id="2.60.40.740">
    <property type="match status" value="1"/>
</dbReference>
<keyword evidence="7" id="KW-0812">Transmembrane</keyword>
<feature type="signal peptide" evidence="8">
    <location>
        <begin position="1"/>
        <end position="19"/>
    </location>
</feature>
<comment type="caution">
    <text evidence="12">The sequence shown here is derived from an EMBL/GenBank/DDBJ whole genome shotgun (WGS) entry which is preliminary data.</text>
</comment>
<evidence type="ECO:0000313" key="12">
    <source>
        <dbReference type="EMBL" id="KOA48196.1"/>
    </source>
</evidence>
<protein>
    <submittedName>
        <fullName evidence="12">Uncharacterized protein</fullName>
    </submittedName>
</protein>
<keyword evidence="7" id="KW-1133">Transmembrane helix</keyword>
<dbReference type="Pfam" id="PF17961">
    <property type="entry name" value="Big_8"/>
    <property type="match status" value="1"/>
</dbReference>
<feature type="region of interest" description="Disordered" evidence="6">
    <location>
        <begin position="405"/>
        <end position="462"/>
    </location>
</feature>
<dbReference type="InterPro" id="IPR041171">
    <property type="entry name" value="SDR_Ig"/>
</dbReference>
<feature type="domain" description="Collagen binding" evidence="9">
    <location>
        <begin position="162"/>
        <end position="290"/>
    </location>
</feature>
<keyword evidence="5" id="KW-0572">Peptidoglycan-anchor</keyword>
<dbReference type="InterPro" id="IPR041033">
    <property type="entry name" value="SpaA_PFL_dom_1"/>
</dbReference>
<feature type="transmembrane region" description="Helical" evidence="7">
    <location>
        <begin position="467"/>
        <end position="488"/>
    </location>
</feature>
<evidence type="ECO:0000256" key="4">
    <source>
        <dbReference type="ARBA" id="ARBA00022729"/>
    </source>
</evidence>
<keyword evidence="3" id="KW-0964">Secreted</keyword>
<dbReference type="GO" id="GO:0005975">
    <property type="term" value="P:carbohydrate metabolic process"/>
    <property type="evidence" value="ECO:0007669"/>
    <property type="project" value="UniProtKB-ARBA"/>
</dbReference>
<evidence type="ECO:0000313" key="13">
    <source>
        <dbReference type="Proteomes" id="UP000037239"/>
    </source>
</evidence>
<organism evidence="12 13">
    <name type="scientific">Bifidobacterium animalis subsp. animalis MCC 0483</name>
    <dbReference type="NCBI Taxonomy" id="1365955"/>
    <lineage>
        <taxon>Bacteria</taxon>
        <taxon>Bacillati</taxon>
        <taxon>Actinomycetota</taxon>
        <taxon>Actinomycetes</taxon>
        <taxon>Bifidobacteriales</taxon>
        <taxon>Bifidobacteriaceae</taxon>
        <taxon>Bifidobacterium</taxon>
    </lineage>
</organism>
<accession>A0AB34T752</accession>
<evidence type="ECO:0000256" key="7">
    <source>
        <dbReference type="SAM" id="Phobius"/>
    </source>
</evidence>
<dbReference type="Pfam" id="PF05737">
    <property type="entry name" value="Collagen_bind"/>
    <property type="match status" value="1"/>
</dbReference>
<evidence type="ECO:0000256" key="5">
    <source>
        <dbReference type="ARBA" id="ARBA00023088"/>
    </source>
</evidence>
<evidence type="ECO:0000259" key="10">
    <source>
        <dbReference type="Pfam" id="PF17802"/>
    </source>
</evidence>
<feature type="domain" description="SDR-like Ig" evidence="11">
    <location>
        <begin position="39"/>
        <end position="122"/>
    </location>
</feature>
<feature type="compositionally biased region" description="Basic and acidic residues" evidence="6">
    <location>
        <begin position="406"/>
        <end position="448"/>
    </location>
</feature>
<dbReference type="EMBL" id="AWFK01000019">
    <property type="protein sequence ID" value="KOA48196.1"/>
    <property type="molecule type" value="Genomic_DNA"/>
</dbReference>
<keyword evidence="2" id="KW-0134">Cell wall</keyword>
<dbReference type="SUPFAM" id="SSF49401">
    <property type="entry name" value="Bacterial adhesins"/>
    <property type="match status" value="2"/>
</dbReference>
<evidence type="ECO:0000256" key="1">
    <source>
        <dbReference type="ARBA" id="ARBA00004168"/>
    </source>
</evidence>
<dbReference type="Gene3D" id="2.60.40.1280">
    <property type="match status" value="1"/>
</dbReference>
<gene>
    <name evidence="12" type="ORF">BAAM0483_08980</name>
</gene>
<evidence type="ECO:0000256" key="3">
    <source>
        <dbReference type="ARBA" id="ARBA00022525"/>
    </source>
</evidence>
<keyword evidence="7" id="KW-0472">Membrane</keyword>
<dbReference type="GO" id="GO:0007155">
    <property type="term" value="P:cell adhesion"/>
    <property type="evidence" value="ECO:0007669"/>
    <property type="project" value="InterPro"/>
</dbReference>
<feature type="domain" description="SpaA-like prealbumin fold" evidence="10">
    <location>
        <begin position="316"/>
        <end position="392"/>
    </location>
</feature>
<dbReference type="InterPro" id="IPR011252">
    <property type="entry name" value="Fibrogen-bd_dom1"/>
</dbReference>
<dbReference type="AlphaFoldDB" id="A0AB34T752"/>
<evidence type="ECO:0000256" key="6">
    <source>
        <dbReference type="SAM" id="MobiDB-lite"/>
    </source>
</evidence>
<reference evidence="12 13" key="1">
    <citation type="journal article" date="2015" name="Int J Genomics">
        <title>Comparative Genomics Revealed Genetic Diversity and Species/Strain-Level Differences in Carbohydrate Metabolism of Three Probiotic Bifidobacterial Species.</title>
        <authorList>
            <person name="Odamaki T."/>
            <person name="Horigome A."/>
            <person name="Sugahara H."/>
            <person name="Hashikura N."/>
            <person name="Minami J."/>
            <person name="Xiao J.Z."/>
            <person name="Abe F."/>
        </authorList>
    </citation>
    <scope>NUCLEOTIDE SEQUENCE [LARGE SCALE GENOMIC DNA]</scope>
    <source>
        <strain evidence="12 13">MCC 0483</strain>
    </source>
</reference>
<dbReference type="GO" id="GO:0005518">
    <property type="term" value="F:collagen binding"/>
    <property type="evidence" value="ECO:0007669"/>
    <property type="project" value="InterPro"/>
</dbReference>
<dbReference type="InterPro" id="IPR008456">
    <property type="entry name" value="Collagen-bd_dom"/>
</dbReference>